<name>A0ACC1LW76_9FUNG</name>
<evidence type="ECO:0000313" key="1">
    <source>
        <dbReference type="EMBL" id="KAJ2885987.1"/>
    </source>
</evidence>
<gene>
    <name evidence="1" type="ORF">IWW38_005267</name>
</gene>
<keyword evidence="2" id="KW-1185">Reference proteome</keyword>
<organism evidence="1 2">
    <name type="scientific">Coemansia aciculifera</name>
    <dbReference type="NCBI Taxonomy" id="417176"/>
    <lineage>
        <taxon>Eukaryota</taxon>
        <taxon>Fungi</taxon>
        <taxon>Fungi incertae sedis</taxon>
        <taxon>Zoopagomycota</taxon>
        <taxon>Kickxellomycotina</taxon>
        <taxon>Kickxellomycetes</taxon>
        <taxon>Kickxellales</taxon>
        <taxon>Kickxellaceae</taxon>
        <taxon>Coemansia</taxon>
    </lineage>
</organism>
<proteinExistence type="predicted"/>
<comment type="caution">
    <text evidence="1">The sequence shown here is derived from an EMBL/GenBank/DDBJ whole genome shotgun (WGS) entry which is preliminary data.</text>
</comment>
<accession>A0ACC1LW76</accession>
<dbReference type="EMBL" id="JANBVB010002368">
    <property type="protein sequence ID" value="KAJ2885987.1"/>
    <property type="molecule type" value="Genomic_DNA"/>
</dbReference>
<dbReference type="Proteomes" id="UP001139981">
    <property type="component" value="Unassembled WGS sequence"/>
</dbReference>
<sequence length="141" mass="16612">MSFISEYNRACICQWYRLRQLRLYTNIDDLCEGANRIIGPPDDSSSGGLSAADCVQILQSQNVRICAWRFKDAAWRSVAREIVDLKRKSPKITWKRHLKLIKSEYIKRRCPKYKSKQFWHGQLLEFYNTYAHCKPPSDLPI</sequence>
<protein>
    <submittedName>
        <fullName evidence="1">Uncharacterized protein</fullName>
    </submittedName>
</protein>
<reference evidence="1" key="1">
    <citation type="submission" date="2022-07" db="EMBL/GenBank/DDBJ databases">
        <title>Phylogenomic reconstructions and comparative analyses of Kickxellomycotina fungi.</title>
        <authorList>
            <person name="Reynolds N.K."/>
            <person name="Stajich J.E."/>
            <person name="Barry K."/>
            <person name="Grigoriev I.V."/>
            <person name="Crous P."/>
            <person name="Smith M.E."/>
        </authorList>
    </citation>
    <scope>NUCLEOTIDE SEQUENCE</scope>
    <source>
        <strain evidence="1">CBS 190363</strain>
    </source>
</reference>
<evidence type="ECO:0000313" key="2">
    <source>
        <dbReference type="Proteomes" id="UP001139981"/>
    </source>
</evidence>